<proteinExistence type="predicted"/>
<gene>
    <name evidence="1" type="ORF">MNB_SM-4-1536</name>
</gene>
<protein>
    <submittedName>
        <fullName evidence="1">Uncharacterized protein</fullName>
    </submittedName>
</protein>
<reference evidence="1" key="1">
    <citation type="submission" date="2016-10" db="EMBL/GenBank/DDBJ databases">
        <authorList>
            <person name="de Groot N.N."/>
        </authorList>
    </citation>
    <scope>NUCLEOTIDE SEQUENCE</scope>
</reference>
<name>A0A1W1BE66_9ZZZZ</name>
<organism evidence="1">
    <name type="scientific">hydrothermal vent metagenome</name>
    <dbReference type="NCBI Taxonomy" id="652676"/>
    <lineage>
        <taxon>unclassified sequences</taxon>
        <taxon>metagenomes</taxon>
        <taxon>ecological metagenomes</taxon>
    </lineage>
</organism>
<evidence type="ECO:0000313" key="1">
    <source>
        <dbReference type="EMBL" id="SFV51787.1"/>
    </source>
</evidence>
<dbReference type="EMBL" id="FPHF01000012">
    <property type="protein sequence ID" value="SFV51787.1"/>
    <property type="molecule type" value="Genomic_DNA"/>
</dbReference>
<dbReference type="AlphaFoldDB" id="A0A1W1BE66"/>
<sequence>MYKLFLIFIFSLELSGYELPKVNLEKSTKPEIVYFYAKNILIEKSFSYIIKWKTINATDVKLSLIGKVEPVGKIIITEEEYKKGVIVLKAINKYSQCIDTEIIIPNTETYSEPEGIPEKTNANYSNGFIQALVETILITLDQAY</sequence>
<accession>A0A1W1BE66</accession>